<dbReference type="GO" id="GO:0004222">
    <property type="term" value="F:metalloendopeptidase activity"/>
    <property type="evidence" value="ECO:0007669"/>
    <property type="project" value="InterPro"/>
</dbReference>
<proteinExistence type="inferred from homology"/>
<evidence type="ECO:0000313" key="10">
    <source>
        <dbReference type="Proteomes" id="UP000324222"/>
    </source>
</evidence>
<comment type="caution">
    <text evidence="9">The sequence shown here is derived from an EMBL/GenBank/DDBJ whole genome shotgun (WGS) entry which is preliminary data.</text>
</comment>
<evidence type="ECO:0000256" key="1">
    <source>
        <dbReference type="ARBA" id="ARBA00006040"/>
    </source>
</evidence>
<evidence type="ECO:0000256" key="7">
    <source>
        <dbReference type="RuleBase" id="RU003435"/>
    </source>
</evidence>
<gene>
    <name evidence="9" type="primary">CYOP_0</name>
    <name evidence="9" type="ORF">E2C01_026109</name>
</gene>
<organism evidence="9 10">
    <name type="scientific">Portunus trituberculatus</name>
    <name type="common">Swimming crab</name>
    <name type="synonym">Neptunus trituberculatus</name>
    <dbReference type="NCBI Taxonomy" id="210409"/>
    <lineage>
        <taxon>Eukaryota</taxon>
        <taxon>Metazoa</taxon>
        <taxon>Ecdysozoa</taxon>
        <taxon>Arthropoda</taxon>
        <taxon>Crustacea</taxon>
        <taxon>Multicrustacea</taxon>
        <taxon>Malacostraca</taxon>
        <taxon>Eumalacostraca</taxon>
        <taxon>Eucarida</taxon>
        <taxon>Decapoda</taxon>
        <taxon>Pleocyemata</taxon>
        <taxon>Brachyura</taxon>
        <taxon>Eubrachyura</taxon>
        <taxon>Portunoidea</taxon>
        <taxon>Portunidae</taxon>
        <taxon>Portuninae</taxon>
        <taxon>Portunus</taxon>
    </lineage>
</organism>
<dbReference type="EMBL" id="VSRR010002694">
    <property type="protein sequence ID" value="MPC32782.1"/>
    <property type="molecule type" value="Genomic_DNA"/>
</dbReference>
<feature type="domain" description="Peptidase M3A/M3B catalytic" evidence="8">
    <location>
        <begin position="5"/>
        <end position="76"/>
    </location>
</feature>
<dbReference type="PANTHER" id="PTHR11804:SF83">
    <property type="entry name" value="LD37516P"/>
    <property type="match status" value="1"/>
</dbReference>
<name>A0A5B7EF68_PORTR</name>
<dbReference type="PANTHER" id="PTHR11804">
    <property type="entry name" value="PROTEASE M3 THIMET OLIGOPEPTIDASE-RELATED"/>
    <property type="match status" value="1"/>
</dbReference>
<keyword evidence="2 7" id="KW-0645">Protease</keyword>
<keyword evidence="5 7" id="KW-0862">Zinc</keyword>
<dbReference type="GO" id="GO:0006508">
    <property type="term" value="P:proteolysis"/>
    <property type="evidence" value="ECO:0007669"/>
    <property type="project" value="UniProtKB-KW"/>
</dbReference>
<dbReference type="SUPFAM" id="SSF55486">
    <property type="entry name" value="Metalloproteases ('zincins'), catalytic domain"/>
    <property type="match status" value="2"/>
</dbReference>
<evidence type="ECO:0000256" key="6">
    <source>
        <dbReference type="ARBA" id="ARBA00023049"/>
    </source>
</evidence>
<dbReference type="GO" id="GO:0046872">
    <property type="term" value="F:metal ion binding"/>
    <property type="evidence" value="ECO:0007669"/>
    <property type="project" value="UniProtKB-UniRule"/>
</dbReference>
<evidence type="ECO:0000256" key="2">
    <source>
        <dbReference type="ARBA" id="ARBA00022670"/>
    </source>
</evidence>
<accession>A0A5B7EF68</accession>
<comment type="similarity">
    <text evidence="1 7">Belongs to the peptidase M3 family.</text>
</comment>
<keyword evidence="6 7" id="KW-0482">Metalloprotease</keyword>
<dbReference type="Pfam" id="PF01432">
    <property type="entry name" value="Peptidase_M3"/>
    <property type="match status" value="2"/>
</dbReference>
<dbReference type="InterPro" id="IPR001567">
    <property type="entry name" value="Pept_M3A_M3B_dom"/>
</dbReference>
<dbReference type="Gene3D" id="1.10.1370.10">
    <property type="entry name" value="Neurolysin, domain 3"/>
    <property type="match status" value="1"/>
</dbReference>
<feature type="domain" description="Peptidase M3A/M3B catalytic" evidence="8">
    <location>
        <begin position="77"/>
        <end position="177"/>
    </location>
</feature>
<dbReference type="OrthoDB" id="534666at2759"/>
<keyword evidence="3 7" id="KW-0479">Metal-binding</keyword>
<evidence type="ECO:0000256" key="5">
    <source>
        <dbReference type="ARBA" id="ARBA00022833"/>
    </source>
</evidence>
<dbReference type="InterPro" id="IPR045090">
    <property type="entry name" value="Pept_M3A_M3B"/>
</dbReference>
<sequence>MWTIYSFDETQLRDYFPFEHVFVSLLELCSELFGISFEEIPDKVPTWHPDVRFFNILDASGDYLASFYLDPFQRKNYWLDIARELWPSYRPFTLDKYDAHLCSNTAIMADVWAAAYYSHLWSRMVAADVFQAFREPQETDGELGERFRSTFLSLGGGCHPSEVFRRFRGRDPSPDALHVLCSFYLPSALFFVLC</sequence>
<reference evidence="9 10" key="1">
    <citation type="submission" date="2019-05" db="EMBL/GenBank/DDBJ databases">
        <title>Another draft genome of Portunus trituberculatus and its Hox gene families provides insights of decapod evolution.</title>
        <authorList>
            <person name="Jeong J.-H."/>
            <person name="Song I."/>
            <person name="Kim S."/>
            <person name="Choi T."/>
            <person name="Kim D."/>
            <person name="Ryu S."/>
            <person name="Kim W."/>
        </authorList>
    </citation>
    <scope>NUCLEOTIDE SEQUENCE [LARGE SCALE GENOMIC DNA]</scope>
    <source>
        <tissue evidence="9">Muscle</tissue>
    </source>
</reference>
<evidence type="ECO:0000256" key="4">
    <source>
        <dbReference type="ARBA" id="ARBA00022801"/>
    </source>
</evidence>
<evidence type="ECO:0000259" key="8">
    <source>
        <dbReference type="Pfam" id="PF01432"/>
    </source>
</evidence>
<keyword evidence="4 7" id="KW-0378">Hydrolase</keyword>
<dbReference type="Gene3D" id="1.10.1370.40">
    <property type="match status" value="1"/>
</dbReference>
<evidence type="ECO:0000256" key="3">
    <source>
        <dbReference type="ARBA" id="ARBA00022723"/>
    </source>
</evidence>
<comment type="cofactor">
    <cofactor evidence="7">
        <name>Zn(2+)</name>
        <dbReference type="ChEBI" id="CHEBI:29105"/>
    </cofactor>
    <text evidence="7">Binds 1 zinc ion.</text>
</comment>
<protein>
    <submittedName>
        <fullName evidence="9">Putative cytosolic oligopeptidase A</fullName>
    </submittedName>
</protein>
<dbReference type="Proteomes" id="UP000324222">
    <property type="component" value="Unassembled WGS sequence"/>
</dbReference>
<dbReference type="InterPro" id="IPR024077">
    <property type="entry name" value="Neurolysin/TOP_dom2"/>
</dbReference>
<keyword evidence="10" id="KW-1185">Reference proteome</keyword>
<evidence type="ECO:0000313" key="9">
    <source>
        <dbReference type="EMBL" id="MPC32782.1"/>
    </source>
</evidence>
<dbReference type="AlphaFoldDB" id="A0A5B7EF68"/>